<evidence type="ECO:0000313" key="2">
    <source>
        <dbReference type="Proteomes" id="UP001212997"/>
    </source>
</evidence>
<comment type="caution">
    <text evidence="1">The sequence shown here is derived from an EMBL/GenBank/DDBJ whole genome shotgun (WGS) entry which is preliminary data.</text>
</comment>
<organism evidence="1 2">
    <name type="scientific">Meripilus lineatus</name>
    <dbReference type="NCBI Taxonomy" id="2056292"/>
    <lineage>
        <taxon>Eukaryota</taxon>
        <taxon>Fungi</taxon>
        <taxon>Dikarya</taxon>
        <taxon>Basidiomycota</taxon>
        <taxon>Agaricomycotina</taxon>
        <taxon>Agaricomycetes</taxon>
        <taxon>Polyporales</taxon>
        <taxon>Meripilaceae</taxon>
        <taxon>Meripilus</taxon>
    </lineage>
</organism>
<reference evidence="1" key="1">
    <citation type="submission" date="2022-07" db="EMBL/GenBank/DDBJ databases">
        <title>Genome Sequence of Physisporinus lineatus.</title>
        <authorList>
            <person name="Buettner E."/>
        </authorList>
    </citation>
    <scope>NUCLEOTIDE SEQUENCE</scope>
    <source>
        <strain evidence="1">VT162</strain>
    </source>
</reference>
<proteinExistence type="predicted"/>
<dbReference type="AlphaFoldDB" id="A0AAD5VE51"/>
<keyword evidence="2" id="KW-1185">Reference proteome</keyword>
<name>A0AAD5VE51_9APHY</name>
<protein>
    <recommendedName>
        <fullName evidence="3">F-box domain-containing protein</fullName>
    </recommendedName>
</protein>
<sequence>MPSDQMYVVSIRPLAILTNFLRAELKHRLNALTLATDDTPTRKKEITEQITNYSKQIATLQQNLNSQLLIIRFPPEVLAGIFRQYIALIQRREREEVGTHGKGRPYSWIRITHVCHSWRAVAISTPKLWSHVVVTRPECVREVLSRCRSAPLSLKSNLLKHPSAFSLTRTVLSHLQRIVAIDLQVARAQTLVDLCYDTPPARSLSSLTINILDQSADTDDNSSPLPFISSQTTTLQRISYTCPMFLWNPSVAQPSLKSLVLVSTRPTAPHVLTHTSSTTVVLHALQNIPLLEELKLERLFPTSASQQGEHHGVATSLSRLRLFHLIDSASTCYSLLRGLRIPKSTALRLDIALTDAQDFRRVIEAIGVSQSTPAQSEFTIRSMSAASSSERDFRLQTWTDVQSLSFLANPPRTPLLDLIVHGHQGLLHPAMQIVTSQLPLDNLRTLSIERDWTSPEDHALWRDGSQEMADLRGLRVCGRIGDRLPEVFALVGNQGAPPFLPRLKALMLENIDMKMETNNNGTFLDSLRDSLLVRSQSGIGLQKLLLKVCVNLLSDEVDDLATVVSEVMWDRAEFLTPGNGHGSGGVTWLEVKEDVRDDLEDYVGGEIPH</sequence>
<accession>A0AAD5VE51</accession>
<evidence type="ECO:0008006" key="3">
    <source>
        <dbReference type="Google" id="ProtNLM"/>
    </source>
</evidence>
<dbReference type="Proteomes" id="UP001212997">
    <property type="component" value="Unassembled WGS sequence"/>
</dbReference>
<dbReference type="EMBL" id="JANAWD010000037">
    <property type="protein sequence ID" value="KAJ3489867.1"/>
    <property type="molecule type" value="Genomic_DNA"/>
</dbReference>
<evidence type="ECO:0000313" key="1">
    <source>
        <dbReference type="EMBL" id="KAJ3489867.1"/>
    </source>
</evidence>
<dbReference type="Gene3D" id="1.20.1280.50">
    <property type="match status" value="1"/>
</dbReference>
<gene>
    <name evidence="1" type="ORF">NLI96_g1822</name>
</gene>